<organism evidence="7 9">
    <name type="scientific">Streptococcus suis</name>
    <dbReference type="NCBI Taxonomy" id="1307"/>
    <lineage>
        <taxon>Bacteria</taxon>
        <taxon>Bacillati</taxon>
        <taxon>Bacillota</taxon>
        <taxon>Bacilli</taxon>
        <taxon>Lactobacillales</taxon>
        <taxon>Streptococcaceae</taxon>
        <taxon>Streptococcus</taxon>
    </lineage>
</organism>
<evidence type="ECO:0000256" key="2">
    <source>
        <dbReference type="ARBA" id="ARBA00022670"/>
    </source>
</evidence>
<proteinExistence type="inferred from homology"/>
<dbReference type="Gene3D" id="2.40.10.10">
    <property type="entry name" value="Trypsin-like serine proteases"/>
    <property type="match status" value="2"/>
</dbReference>
<gene>
    <name evidence="8" type="ORF">FAJ39_00585</name>
    <name evidence="7" type="ORF">FAJ39_04005</name>
</gene>
<accession>A0A4T2GMQ3</accession>
<evidence type="ECO:0000256" key="3">
    <source>
        <dbReference type="ARBA" id="ARBA00022729"/>
    </source>
</evidence>
<keyword evidence="2 6" id="KW-0645">Protease</keyword>
<dbReference type="SUPFAM" id="SSF50494">
    <property type="entry name" value="Trypsin-like serine proteases"/>
    <property type="match status" value="1"/>
</dbReference>
<evidence type="ECO:0000313" key="7">
    <source>
        <dbReference type="EMBL" id="TII00238.1"/>
    </source>
</evidence>
<dbReference type="EC" id="3.4.21.-" evidence="6"/>
<dbReference type="EMBL" id="SSXO01000002">
    <property type="protein sequence ID" value="TII00238.1"/>
    <property type="molecule type" value="Genomic_DNA"/>
</dbReference>
<evidence type="ECO:0000313" key="9">
    <source>
        <dbReference type="Proteomes" id="UP000305165"/>
    </source>
</evidence>
<keyword evidence="3 6" id="KW-0732">Signal</keyword>
<name>A0A4T2GMQ3_STRSU</name>
<dbReference type="OrthoDB" id="9765242at2"/>
<dbReference type="GO" id="GO:0006508">
    <property type="term" value="P:proteolysis"/>
    <property type="evidence" value="ECO:0007669"/>
    <property type="project" value="UniProtKB-KW"/>
</dbReference>
<feature type="signal peptide" evidence="6">
    <location>
        <begin position="1"/>
        <end position="24"/>
    </location>
</feature>
<dbReference type="InterPro" id="IPR008256">
    <property type="entry name" value="Peptidase_S1B"/>
</dbReference>
<reference evidence="7 9" key="1">
    <citation type="submission" date="2019-04" db="EMBL/GenBank/DDBJ databases">
        <title>Genome analysis of Streptococcus suis strain WUSS424.</title>
        <authorList>
            <person name="Chen H."/>
            <person name="Gao X."/>
            <person name="Wu Z."/>
        </authorList>
    </citation>
    <scope>NUCLEOTIDE SEQUENCE [LARGE SCALE GENOMIC DNA]</scope>
    <source>
        <strain evidence="7 9">WUSS424</strain>
    </source>
</reference>
<evidence type="ECO:0000256" key="5">
    <source>
        <dbReference type="ARBA" id="ARBA00022825"/>
    </source>
</evidence>
<comment type="similarity">
    <text evidence="1 6">Belongs to the peptidase S1B family.</text>
</comment>
<evidence type="ECO:0000256" key="6">
    <source>
        <dbReference type="RuleBase" id="RU004296"/>
    </source>
</evidence>
<dbReference type="InterPro" id="IPR009003">
    <property type="entry name" value="Peptidase_S1_PA"/>
</dbReference>
<dbReference type="EMBL" id="SSXO01000001">
    <property type="protein sequence ID" value="TII00866.1"/>
    <property type="molecule type" value="Genomic_DNA"/>
</dbReference>
<keyword evidence="4 6" id="KW-0378">Hydrolase</keyword>
<dbReference type="InterPro" id="IPR043504">
    <property type="entry name" value="Peptidase_S1_PA_chymotrypsin"/>
</dbReference>
<dbReference type="Proteomes" id="UP000305165">
    <property type="component" value="Unassembled WGS sequence"/>
</dbReference>
<dbReference type="GO" id="GO:0008236">
    <property type="term" value="F:serine-type peptidase activity"/>
    <property type="evidence" value="ECO:0007669"/>
    <property type="project" value="UniProtKB-KW"/>
</dbReference>
<dbReference type="Pfam" id="PF13365">
    <property type="entry name" value="Trypsin_2"/>
    <property type="match status" value="1"/>
</dbReference>
<feature type="chain" id="PRO_5039735426" description="Serine protease" evidence="6">
    <location>
        <begin position="25"/>
        <end position="259"/>
    </location>
</feature>
<evidence type="ECO:0000313" key="8">
    <source>
        <dbReference type="EMBL" id="TII00866.1"/>
    </source>
</evidence>
<sequence length="259" mass="28268">MKTKCMLGVVLLSLGLSVAPPITTEVEAQTTHVSDSTLRNSYPYNLSHYLEVSVGSGQTKKGSSILIAPNTLLTAAHVVADDSNGQVTSRTWSGNAVWGDASPYYELSEIKRTNSANPFIPMPGYGGIWDVRRDVALVKITTPSRKTQNANTANARLGIYRNTYDLVGRKFLIVSNSINLYGRWEYEYGTITEVRQDGLLQTNITGIKGQSGSPIIIDGRIVGVATNIDGNSRIVITPLTLEMKSKLFDKHGITNIDIY</sequence>
<dbReference type="AlphaFoldDB" id="A0A4T2GMQ3"/>
<evidence type="ECO:0000256" key="4">
    <source>
        <dbReference type="ARBA" id="ARBA00022801"/>
    </source>
</evidence>
<keyword evidence="5 6" id="KW-0720">Serine protease</keyword>
<dbReference type="PRINTS" id="PR00839">
    <property type="entry name" value="V8PROTEASE"/>
</dbReference>
<protein>
    <recommendedName>
        <fullName evidence="6">Serine protease</fullName>
        <ecNumber evidence="6">3.4.21.-</ecNumber>
    </recommendedName>
</protein>
<evidence type="ECO:0000256" key="1">
    <source>
        <dbReference type="ARBA" id="ARBA00008764"/>
    </source>
</evidence>
<comment type="caution">
    <text evidence="7">The sequence shown here is derived from an EMBL/GenBank/DDBJ whole genome shotgun (WGS) entry which is preliminary data.</text>
</comment>